<evidence type="ECO:0000313" key="3">
    <source>
        <dbReference type="Proteomes" id="UP000015105"/>
    </source>
</evidence>
<evidence type="ECO:0000256" key="1">
    <source>
        <dbReference type="SAM" id="MobiDB-lite"/>
    </source>
</evidence>
<name>A0A452Z3X9_AEGTS</name>
<sequence length="75" mass="8311">MQLPCLQICFVSVFFSDDEDEPADPNIILEEPDDEASKSDKDVSDATGLPLDFYRGQNVATRPQMVCAAVHQCHP</sequence>
<feature type="compositionally biased region" description="Basic and acidic residues" evidence="1">
    <location>
        <begin position="35"/>
        <end position="44"/>
    </location>
</feature>
<dbReference type="AlphaFoldDB" id="A0A452Z3X9"/>
<accession>A0A452Z3X9</accession>
<reference evidence="2" key="4">
    <citation type="submission" date="2019-03" db="UniProtKB">
        <authorList>
            <consortium name="EnsemblPlants"/>
        </authorList>
    </citation>
    <scope>IDENTIFICATION</scope>
</reference>
<reference evidence="3" key="1">
    <citation type="journal article" date="2014" name="Science">
        <title>Ancient hybridizations among the ancestral genomes of bread wheat.</title>
        <authorList>
            <consortium name="International Wheat Genome Sequencing Consortium,"/>
            <person name="Marcussen T."/>
            <person name="Sandve S.R."/>
            <person name="Heier L."/>
            <person name="Spannagl M."/>
            <person name="Pfeifer M."/>
            <person name="Jakobsen K.S."/>
            <person name="Wulff B.B."/>
            <person name="Steuernagel B."/>
            <person name="Mayer K.F."/>
            <person name="Olsen O.A."/>
        </authorList>
    </citation>
    <scope>NUCLEOTIDE SEQUENCE [LARGE SCALE GENOMIC DNA]</scope>
    <source>
        <strain evidence="3">cv. AL8/78</strain>
    </source>
</reference>
<reference evidence="3" key="2">
    <citation type="journal article" date="2017" name="Nat. Plants">
        <title>The Aegilops tauschii genome reveals multiple impacts of transposons.</title>
        <authorList>
            <person name="Zhao G."/>
            <person name="Zou C."/>
            <person name="Li K."/>
            <person name="Wang K."/>
            <person name="Li T."/>
            <person name="Gao L."/>
            <person name="Zhang X."/>
            <person name="Wang H."/>
            <person name="Yang Z."/>
            <person name="Liu X."/>
            <person name="Jiang W."/>
            <person name="Mao L."/>
            <person name="Kong X."/>
            <person name="Jiao Y."/>
            <person name="Jia J."/>
        </authorList>
    </citation>
    <scope>NUCLEOTIDE SEQUENCE [LARGE SCALE GENOMIC DNA]</scope>
    <source>
        <strain evidence="3">cv. AL8/78</strain>
    </source>
</reference>
<dbReference type="Gramene" id="AET1Gv20625800.1">
    <property type="protein sequence ID" value="AET1Gv20625800.1"/>
    <property type="gene ID" value="AET1Gv20625800"/>
</dbReference>
<evidence type="ECO:0000313" key="2">
    <source>
        <dbReference type="EnsemblPlants" id="AET1Gv20625800.1"/>
    </source>
</evidence>
<dbReference type="STRING" id="200361.A0A452Z3X9"/>
<dbReference type="Proteomes" id="UP000015105">
    <property type="component" value="Chromosome 1D"/>
</dbReference>
<reference evidence="2" key="3">
    <citation type="journal article" date="2017" name="Nature">
        <title>Genome sequence of the progenitor of the wheat D genome Aegilops tauschii.</title>
        <authorList>
            <person name="Luo M.C."/>
            <person name="Gu Y.Q."/>
            <person name="Puiu D."/>
            <person name="Wang H."/>
            <person name="Twardziok S.O."/>
            <person name="Deal K.R."/>
            <person name="Huo N."/>
            <person name="Zhu T."/>
            <person name="Wang L."/>
            <person name="Wang Y."/>
            <person name="McGuire P.E."/>
            <person name="Liu S."/>
            <person name="Long H."/>
            <person name="Ramasamy R.K."/>
            <person name="Rodriguez J.C."/>
            <person name="Van S.L."/>
            <person name="Yuan L."/>
            <person name="Wang Z."/>
            <person name="Xia Z."/>
            <person name="Xiao L."/>
            <person name="Anderson O.D."/>
            <person name="Ouyang S."/>
            <person name="Liang Y."/>
            <person name="Zimin A.V."/>
            <person name="Pertea G."/>
            <person name="Qi P."/>
            <person name="Bennetzen J.L."/>
            <person name="Dai X."/>
            <person name="Dawson M.W."/>
            <person name="Muller H.G."/>
            <person name="Kugler K."/>
            <person name="Rivarola-Duarte L."/>
            <person name="Spannagl M."/>
            <person name="Mayer K.F.X."/>
            <person name="Lu F.H."/>
            <person name="Bevan M.W."/>
            <person name="Leroy P."/>
            <person name="Li P."/>
            <person name="You F.M."/>
            <person name="Sun Q."/>
            <person name="Liu Z."/>
            <person name="Lyons E."/>
            <person name="Wicker T."/>
            <person name="Salzberg S.L."/>
            <person name="Devos K.M."/>
            <person name="Dvorak J."/>
        </authorList>
    </citation>
    <scope>NUCLEOTIDE SEQUENCE [LARGE SCALE GENOMIC DNA]</scope>
    <source>
        <strain evidence="2">cv. AL8/78</strain>
    </source>
</reference>
<dbReference type="EnsemblPlants" id="AET1Gv20625800.1">
    <property type="protein sequence ID" value="AET1Gv20625800.1"/>
    <property type="gene ID" value="AET1Gv20625800"/>
</dbReference>
<proteinExistence type="predicted"/>
<protein>
    <submittedName>
        <fullName evidence="2">Uncharacterized protein</fullName>
    </submittedName>
</protein>
<feature type="region of interest" description="Disordered" evidence="1">
    <location>
        <begin position="17"/>
        <end position="46"/>
    </location>
</feature>
<organism evidence="2 3">
    <name type="scientific">Aegilops tauschii subsp. strangulata</name>
    <name type="common">Goatgrass</name>
    <dbReference type="NCBI Taxonomy" id="200361"/>
    <lineage>
        <taxon>Eukaryota</taxon>
        <taxon>Viridiplantae</taxon>
        <taxon>Streptophyta</taxon>
        <taxon>Embryophyta</taxon>
        <taxon>Tracheophyta</taxon>
        <taxon>Spermatophyta</taxon>
        <taxon>Magnoliopsida</taxon>
        <taxon>Liliopsida</taxon>
        <taxon>Poales</taxon>
        <taxon>Poaceae</taxon>
        <taxon>BOP clade</taxon>
        <taxon>Pooideae</taxon>
        <taxon>Triticodae</taxon>
        <taxon>Triticeae</taxon>
        <taxon>Triticinae</taxon>
        <taxon>Aegilops</taxon>
    </lineage>
</organism>
<reference evidence="2" key="5">
    <citation type="journal article" date="2021" name="G3 (Bethesda)">
        <title>Aegilops tauschii genome assembly Aet v5.0 features greater sequence contiguity and improved annotation.</title>
        <authorList>
            <person name="Wang L."/>
            <person name="Zhu T."/>
            <person name="Rodriguez J.C."/>
            <person name="Deal K.R."/>
            <person name="Dubcovsky J."/>
            <person name="McGuire P.E."/>
            <person name="Lux T."/>
            <person name="Spannagl M."/>
            <person name="Mayer K.F.X."/>
            <person name="Baldrich P."/>
            <person name="Meyers B.C."/>
            <person name="Huo N."/>
            <person name="Gu Y.Q."/>
            <person name="Zhou H."/>
            <person name="Devos K.M."/>
            <person name="Bennetzen J.L."/>
            <person name="Unver T."/>
            <person name="Budak H."/>
            <person name="Gulick P.J."/>
            <person name="Galiba G."/>
            <person name="Kalapos B."/>
            <person name="Nelson D.R."/>
            <person name="Li P."/>
            <person name="You F.M."/>
            <person name="Luo M.C."/>
            <person name="Dvorak J."/>
        </authorList>
    </citation>
    <scope>NUCLEOTIDE SEQUENCE [LARGE SCALE GENOMIC DNA]</scope>
    <source>
        <strain evidence="2">cv. AL8/78</strain>
    </source>
</reference>
<keyword evidence="3" id="KW-1185">Reference proteome</keyword>